<reference evidence="2" key="1">
    <citation type="submission" date="2020-05" db="EMBL/GenBank/DDBJ databases">
        <authorList>
            <person name="Chiriac C."/>
            <person name="Salcher M."/>
            <person name="Ghai R."/>
            <person name="Kavagutti S V."/>
        </authorList>
    </citation>
    <scope>NUCLEOTIDE SEQUENCE</scope>
</reference>
<feature type="domain" description="AB hydrolase-1" evidence="1">
    <location>
        <begin position="9"/>
        <end position="215"/>
    </location>
</feature>
<evidence type="ECO:0000259" key="1">
    <source>
        <dbReference type="Pfam" id="PF00561"/>
    </source>
</evidence>
<name>A0A6J6XD22_9ZZZZ</name>
<gene>
    <name evidence="2" type="ORF">UFOPK2975_00811</name>
</gene>
<dbReference type="InterPro" id="IPR029058">
    <property type="entry name" value="AB_hydrolase_fold"/>
</dbReference>
<dbReference type="InterPro" id="IPR050266">
    <property type="entry name" value="AB_hydrolase_sf"/>
</dbReference>
<dbReference type="Pfam" id="PF00561">
    <property type="entry name" value="Abhydrolase_1"/>
    <property type="match status" value="1"/>
</dbReference>
<dbReference type="SUPFAM" id="SSF53474">
    <property type="entry name" value="alpha/beta-Hydrolases"/>
    <property type="match status" value="1"/>
</dbReference>
<sequence>MVADLEPNFDESSTWQRIYFDLPGHGTTIAPDWLNNQTQMLEILTKVIEQVIGDQKFGVIGNSYGGYLSLGLVRKMPHRLLGAALLVPDLPDDLNNRQTTDASTIVEDMSLFGNLQSDEQWIPTGLVEHSQYALDEIRAHDVPAHRLSDDDFLERLNENYVLPIEIRYSGDPFTQPSLIALGHQDATVGYGRQLQLLPEFPRATVAVVDMAGHYLGRVERPKVFNVLVRDWIERVEISL</sequence>
<dbReference type="AlphaFoldDB" id="A0A6J6XD22"/>
<accession>A0A6J6XD22</accession>
<dbReference type="PANTHER" id="PTHR43798">
    <property type="entry name" value="MONOACYLGLYCEROL LIPASE"/>
    <property type="match status" value="1"/>
</dbReference>
<dbReference type="Gene3D" id="3.40.50.1820">
    <property type="entry name" value="alpha/beta hydrolase"/>
    <property type="match status" value="1"/>
</dbReference>
<dbReference type="PANTHER" id="PTHR43798:SF6">
    <property type="entry name" value="HYDROLASE, PUTATIVE (AFU_ORTHOLOGUE AFUA_4G13070)-RELATED"/>
    <property type="match status" value="1"/>
</dbReference>
<dbReference type="InterPro" id="IPR000073">
    <property type="entry name" value="AB_hydrolase_1"/>
</dbReference>
<organism evidence="2">
    <name type="scientific">freshwater metagenome</name>
    <dbReference type="NCBI Taxonomy" id="449393"/>
    <lineage>
        <taxon>unclassified sequences</taxon>
        <taxon>metagenomes</taxon>
        <taxon>ecological metagenomes</taxon>
    </lineage>
</organism>
<protein>
    <submittedName>
        <fullName evidence="2">Unannotated protein</fullName>
    </submittedName>
</protein>
<proteinExistence type="predicted"/>
<dbReference type="EMBL" id="CAFAAG010000055">
    <property type="protein sequence ID" value="CAB4793454.1"/>
    <property type="molecule type" value="Genomic_DNA"/>
</dbReference>
<evidence type="ECO:0000313" key="2">
    <source>
        <dbReference type="EMBL" id="CAB4793454.1"/>
    </source>
</evidence>